<dbReference type="InterPro" id="IPR012677">
    <property type="entry name" value="Nucleotide-bd_a/b_plait_sf"/>
</dbReference>
<dbReference type="Gene3D" id="3.30.70.330">
    <property type="match status" value="1"/>
</dbReference>
<comment type="similarity">
    <text evidence="1">Belongs to the universal ribosomal protein uL23 family.</text>
</comment>
<sequence>MFRAAEHLLIKDACKASAWLDFNEHLRTASQLVIETASCSSSCLTSPKSYQSRTYKGYAYEDQRQANDPVKFASAESTIMPRAPFRRAPIYFPDVRLQMLKPSPEVLKQIKETGWAREVAFRTTPNMTKLEIKGILESLYGMKVERVSTINYLGRRHVTVDQLKRTQWREDDWKKAYVIFKRPADVQLQSSKPAQRPSMLEQLMRAKGVEPRTQAPAGVAALAPAAGLQRSGQQ</sequence>
<evidence type="ECO:0000313" key="6">
    <source>
        <dbReference type="EMBL" id="CAD9652302.1"/>
    </source>
</evidence>
<dbReference type="EMBL" id="HBHD01001781">
    <property type="protein sequence ID" value="CAD9652302.1"/>
    <property type="molecule type" value="Transcribed_RNA"/>
</dbReference>
<dbReference type="PANTHER" id="PTHR12059">
    <property type="entry name" value="RIBOSOMAL PROTEIN L23-RELATED"/>
    <property type="match status" value="1"/>
</dbReference>
<dbReference type="InterPro" id="IPR013025">
    <property type="entry name" value="Ribosomal_uL23-like"/>
</dbReference>
<evidence type="ECO:0000256" key="3">
    <source>
        <dbReference type="ARBA" id="ARBA00023274"/>
    </source>
</evidence>
<name>A0A7S2VVV2_9CHLO</name>
<gene>
    <name evidence="6" type="ORF">CCHL1392_LOCUS977</name>
</gene>
<proteinExistence type="inferred from homology"/>
<dbReference type="GO" id="GO:0005762">
    <property type="term" value="C:mitochondrial large ribosomal subunit"/>
    <property type="evidence" value="ECO:0007669"/>
    <property type="project" value="TreeGrafter"/>
</dbReference>
<keyword evidence="3" id="KW-0687">Ribonucleoprotein</keyword>
<dbReference type="GO" id="GO:0032543">
    <property type="term" value="P:mitochondrial translation"/>
    <property type="evidence" value="ECO:0007669"/>
    <property type="project" value="TreeGrafter"/>
</dbReference>
<evidence type="ECO:0000256" key="2">
    <source>
        <dbReference type="ARBA" id="ARBA00022980"/>
    </source>
</evidence>
<dbReference type="PANTHER" id="PTHR12059:SF5">
    <property type="entry name" value="LARGE RIBOSOMAL SUBUNIT PROTEIN UL23M"/>
    <property type="match status" value="1"/>
</dbReference>
<dbReference type="GO" id="GO:0003735">
    <property type="term" value="F:structural constituent of ribosome"/>
    <property type="evidence" value="ECO:0007669"/>
    <property type="project" value="InterPro"/>
</dbReference>
<keyword evidence="2" id="KW-0689">Ribosomal protein</keyword>
<evidence type="ECO:0000256" key="1">
    <source>
        <dbReference type="ARBA" id="ARBA00006700"/>
    </source>
</evidence>
<accession>A0A7S2VVV2</accession>
<evidence type="ECO:0000256" key="5">
    <source>
        <dbReference type="ARBA" id="ARBA00039977"/>
    </source>
</evidence>
<dbReference type="SUPFAM" id="SSF54189">
    <property type="entry name" value="Ribosomal proteins S24e, L23 and L15e"/>
    <property type="match status" value="1"/>
</dbReference>
<dbReference type="AlphaFoldDB" id="A0A7S2VVV2"/>
<dbReference type="InterPro" id="IPR012678">
    <property type="entry name" value="Ribosomal_uL23/eL15/eS24_sf"/>
</dbReference>
<dbReference type="Pfam" id="PF00276">
    <property type="entry name" value="Ribosomal_L23"/>
    <property type="match status" value="1"/>
</dbReference>
<protein>
    <recommendedName>
        <fullName evidence="4">Large ribosomal subunit protein uL23c</fullName>
    </recommendedName>
    <alternativeName>
        <fullName evidence="5">Large ribosomal subunit protein uL23m</fullName>
    </alternativeName>
</protein>
<reference evidence="6" key="1">
    <citation type="submission" date="2021-01" db="EMBL/GenBank/DDBJ databases">
        <authorList>
            <person name="Corre E."/>
            <person name="Pelletier E."/>
            <person name="Niang G."/>
            <person name="Scheremetjew M."/>
            <person name="Finn R."/>
            <person name="Kale V."/>
            <person name="Holt S."/>
            <person name="Cochrane G."/>
            <person name="Meng A."/>
            <person name="Brown T."/>
            <person name="Cohen L."/>
        </authorList>
    </citation>
    <scope>NUCLEOTIDE SEQUENCE</scope>
    <source>
        <strain evidence="6">SAG 11-48b</strain>
    </source>
</reference>
<evidence type="ECO:0000256" key="4">
    <source>
        <dbReference type="ARBA" id="ARBA00035287"/>
    </source>
</evidence>
<organism evidence="6">
    <name type="scientific">Chlamydomonas chlamydogama</name>
    <dbReference type="NCBI Taxonomy" id="225041"/>
    <lineage>
        <taxon>Eukaryota</taxon>
        <taxon>Viridiplantae</taxon>
        <taxon>Chlorophyta</taxon>
        <taxon>core chlorophytes</taxon>
        <taxon>Chlorophyceae</taxon>
        <taxon>CS clade</taxon>
        <taxon>Chlamydomonadales</taxon>
        <taxon>Chlamydomonadaceae</taxon>
        <taxon>Chlamydomonas</taxon>
    </lineage>
</organism>